<feature type="region of interest" description="Disordered" evidence="4">
    <location>
        <begin position="258"/>
        <end position="288"/>
    </location>
</feature>
<feature type="compositionally biased region" description="Basic and acidic residues" evidence="4">
    <location>
        <begin position="275"/>
        <end position="288"/>
    </location>
</feature>
<dbReference type="AlphaFoldDB" id="A0A1C4X970"/>
<evidence type="ECO:0000256" key="2">
    <source>
        <dbReference type="ARBA" id="ARBA00023002"/>
    </source>
</evidence>
<dbReference type="SUPFAM" id="SSF51735">
    <property type="entry name" value="NAD(P)-binding Rossmann-fold domains"/>
    <property type="match status" value="1"/>
</dbReference>
<dbReference type="PRINTS" id="PR00081">
    <property type="entry name" value="GDHRDH"/>
</dbReference>
<evidence type="ECO:0000256" key="3">
    <source>
        <dbReference type="RuleBase" id="RU000363"/>
    </source>
</evidence>
<dbReference type="InterPro" id="IPR036291">
    <property type="entry name" value="NAD(P)-bd_dom_sf"/>
</dbReference>
<keyword evidence="6" id="KW-1185">Reference proteome</keyword>
<dbReference type="PROSITE" id="PS00061">
    <property type="entry name" value="ADH_SHORT"/>
    <property type="match status" value="1"/>
</dbReference>
<name>A0A1C4X970_9ACTN</name>
<dbReference type="NCBIfam" id="NF005495">
    <property type="entry name" value="PRK07109.1"/>
    <property type="match status" value="1"/>
</dbReference>
<evidence type="ECO:0000313" key="6">
    <source>
        <dbReference type="Proteomes" id="UP000199629"/>
    </source>
</evidence>
<dbReference type="Gene3D" id="3.40.50.720">
    <property type="entry name" value="NAD(P)-binding Rossmann-like Domain"/>
    <property type="match status" value="1"/>
</dbReference>
<dbReference type="Pfam" id="PF00106">
    <property type="entry name" value="adh_short"/>
    <property type="match status" value="1"/>
</dbReference>
<dbReference type="PRINTS" id="PR00080">
    <property type="entry name" value="SDRFAMILY"/>
</dbReference>
<dbReference type="Proteomes" id="UP000199629">
    <property type="component" value="Unassembled WGS sequence"/>
</dbReference>
<dbReference type="PANTHER" id="PTHR44196:SF3">
    <property type="entry name" value="SHORT CHAIN DEHYDROGENASE FAMILY PROTEIN"/>
    <property type="match status" value="1"/>
</dbReference>
<dbReference type="GO" id="GO:0016491">
    <property type="term" value="F:oxidoreductase activity"/>
    <property type="evidence" value="ECO:0007669"/>
    <property type="project" value="UniProtKB-KW"/>
</dbReference>
<dbReference type="InterPro" id="IPR002347">
    <property type="entry name" value="SDR_fam"/>
</dbReference>
<sequence length="333" mass="35792">MTQRVVITGASAGVGRAVARAYAARGARLALLARGAAGLAAAERDCRRLGATDVRTYRVDVADAGAVQRSADDVVHHYDGIDVWVNDAMVSVFAPAWEITAAEFRRVTEVNYLGTVHGTLAALRHMRARGRGAIVQVGSALAYRGIPLQSAYCASKHAVQGFNDSLRAELLHDCPGVKLSMVQLPAVNTPQFSWVRTRLPRHPQPVPPIFAPEVAARAVVWAADRGPRELNVGGPTWQARLGNVLFPGLLDRKLARDGYDSQQTDEPIDPAAWRDNLDRPGDDEQDRGAEGAFADRARGHSAALWVSTHKRAVSVLALGGLLTAAGGLTRRLR</sequence>
<evidence type="ECO:0000256" key="1">
    <source>
        <dbReference type="ARBA" id="ARBA00006484"/>
    </source>
</evidence>
<dbReference type="GO" id="GO:0016020">
    <property type="term" value="C:membrane"/>
    <property type="evidence" value="ECO:0007669"/>
    <property type="project" value="TreeGrafter"/>
</dbReference>
<dbReference type="RefSeq" id="WP_091263553.1">
    <property type="nucleotide sequence ID" value="NZ_FMCS01000005.1"/>
</dbReference>
<dbReference type="PANTHER" id="PTHR44196">
    <property type="entry name" value="DEHYDROGENASE/REDUCTASE SDR FAMILY MEMBER 7B"/>
    <property type="match status" value="1"/>
</dbReference>
<gene>
    <name evidence="5" type="ORF">GA0070214_105257</name>
</gene>
<keyword evidence="2" id="KW-0560">Oxidoreductase</keyword>
<proteinExistence type="inferred from homology"/>
<reference evidence="6" key="1">
    <citation type="submission" date="2016-06" db="EMBL/GenBank/DDBJ databases">
        <authorList>
            <person name="Varghese N."/>
            <person name="Submissions Spin"/>
        </authorList>
    </citation>
    <scope>NUCLEOTIDE SEQUENCE [LARGE SCALE GENOMIC DNA]</scope>
    <source>
        <strain evidence="6">DSM 45246</strain>
    </source>
</reference>
<dbReference type="InterPro" id="IPR020904">
    <property type="entry name" value="Sc_DH/Rdtase_CS"/>
</dbReference>
<dbReference type="EMBL" id="FMCS01000005">
    <property type="protein sequence ID" value="SCF05039.1"/>
    <property type="molecule type" value="Genomic_DNA"/>
</dbReference>
<evidence type="ECO:0000313" key="5">
    <source>
        <dbReference type="EMBL" id="SCF05039.1"/>
    </source>
</evidence>
<evidence type="ECO:0000256" key="4">
    <source>
        <dbReference type="SAM" id="MobiDB-lite"/>
    </source>
</evidence>
<organism evidence="5 6">
    <name type="scientific">Micromonospora chaiyaphumensis</name>
    <dbReference type="NCBI Taxonomy" id="307119"/>
    <lineage>
        <taxon>Bacteria</taxon>
        <taxon>Bacillati</taxon>
        <taxon>Actinomycetota</taxon>
        <taxon>Actinomycetes</taxon>
        <taxon>Micromonosporales</taxon>
        <taxon>Micromonosporaceae</taxon>
        <taxon>Micromonospora</taxon>
    </lineage>
</organism>
<protein>
    <submittedName>
        <fullName evidence="5">Short-chain dehydrogenase</fullName>
    </submittedName>
</protein>
<accession>A0A1C4X970</accession>
<comment type="similarity">
    <text evidence="1 3">Belongs to the short-chain dehydrogenases/reductases (SDR) family.</text>
</comment>